<dbReference type="RefSeq" id="WP_008992164.1">
    <property type="nucleotide sequence ID" value="NZ_AMSG01000018.1"/>
</dbReference>
<dbReference type="STRING" id="555500.I215_11624"/>
<dbReference type="CDD" id="cd07023">
    <property type="entry name" value="S49_Sppa_N_C"/>
    <property type="match status" value="1"/>
</dbReference>
<evidence type="ECO:0000256" key="4">
    <source>
        <dbReference type="ARBA" id="ARBA00022801"/>
    </source>
</evidence>
<dbReference type="OrthoDB" id="9764363at2"/>
<evidence type="ECO:0000256" key="1">
    <source>
        <dbReference type="ARBA" id="ARBA00004370"/>
    </source>
</evidence>
<dbReference type="PIRSF" id="PIRSF001217">
    <property type="entry name" value="Protease_4_SppA"/>
    <property type="match status" value="1"/>
</dbReference>
<feature type="domain" description="Peptidase S49" evidence="8">
    <location>
        <begin position="368"/>
        <end position="511"/>
    </location>
</feature>
<dbReference type="Gene3D" id="3.90.226.10">
    <property type="entry name" value="2-enoyl-CoA Hydratase, Chain A, domain 1"/>
    <property type="match status" value="4"/>
</dbReference>
<evidence type="ECO:0000256" key="7">
    <source>
        <dbReference type="PIRSR" id="PIRSR001217-1"/>
    </source>
</evidence>
<keyword evidence="4" id="KW-0378">Hydrolase</keyword>
<dbReference type="Pfam" id="PF01343">
    <property type="entry name" value="Peptidase_S49"/>
    <property type="match status" value="2"/>
</dbReference>
<comment type="subcellular location">
    <subcellularLocation>
        <location evidence="1">Membrane</location>
    </subcellularLocation>
</comment>
<feature type="active site" description="Nucleophile" evidence="7">
    <location>
        <position position="383"/>
    </location>
</feature>
<protein>
    <submittedName>
        <fullName evidence="9">Signal peptide peptidase A, family s49</fullName>
    </submittedName>
</protein>
<keyword evidence="5" id="KW-0720">Serine protease</keyword>
<accession>K2Q134</accession>
<dbReference type="GO" id="GO:0006465">
    <property type="term" value="P:signal peptide processing"/>
    <property type="evidence" value="ECO:0007669"/>
    <property type="project" value="InterPro"/>
</dbReference>
<evidence type="ECO:0000313" key="10">
    <source>
        <dbReference type="Proteomes" id="UP000007364"/>
    </source>
</evidence>
<dbReference type="InterPro" id="IPR004635">
    <property type="entry name" value="Pept_S49_SppA"/>
</dbReference>
<keyword evidence="10" id="KW-1185">Reference proteome</keyword>
<evidence type="ECO:0000256" key="2">
    <source>
        <dbReference type="ARBA" id="ARBA00008683"/>
    </source>
</evidence>
<dbReference type="AlphaFoldDB" id="K2Q134"/>
<feature type="active site" description="Proton donor/acceptor" evidence="7">
    <location>
        <position position="188"/>
    </location>
</feature>
<dbReference type="PATRIC" id="fig|555500.3.peg.2395"/>
<comment type="similarity">
    <text evidence="2">Belongs to the peptidase S49 family.</text>
</comment>
<evidence type="ECO:0000256" key="5">
    <source>
        <dbReference type="ARBA" id="ARBA00022825"/>
    </source>
</evidence>
<organism evidence="9 10">
    <name type="scientific">Galbibacter marinus</name>
    <dbReference type="NCBI Taxonomy" id="555500"/>
    <lineage>
        <taxon>Bacteria</taxon>
        <taxon>Pseudomonadati</taxon>
        <taxon>Bacteroidota</taxon>
        <taxon>Flavobacteriia</taxon>
        <taxon>Flavobacteriales</taxon>
        <taxon>Flavobacteriaceae</taxon>
        <taxon>Galbibacter</taxon>
    </lineage>
</organism>
<dbReference type="EMBL" id="AMSG01000018">
    <property type="protein sequence ID" value="EKF54606.1"/>
    <property type="molecule type" value="Genomic_DNA"/>
</dbReference>
<dbReference type="CDD" id="cd07018">
    <property type="entry name" value="S49_SppA_67K_type"/>
    <property type="match status" value="1"/>
</dbReference>
<dbReference type="SUPFAM" id="SSF52096">
    <property type="entry name" value="ClpP/crotonase"/>
    <property type="match status" value="2"/>
</dbReference>
<keyword evidence="6" id="KW-0472">Membrane</keyword>
<dbReference type="GO" id="GO:0008236">
    <property type="term" value="F:serine-type peptidase activity"/>
    <property type="evidence" value="ECO:0007669"/>
    <property type="project" value="UniProtKB-KW"/>
</dbReference>
<keyword evidence="3" id="KW-0645">Protease</keyword>
<dbReference type="InterPro" id="IPR029045">
    <property type="entry name" value="ClpP/crotonase-like_dom_sf"/>
</dbReference>
<dbReference type="eggNOG" id="COG0616">
    <property type="taxonomic scope" value="Bacteria"/>
</dbReference>
<dbReference type="NCBIfam" id="TIGR00706">
    <property type="entry name" value="SppA_dom"/>
    <property type="match status" value="1"/>
</dbReference>
<proteinExistence type="inferred from homology"/>
<sequence length="587" mass="65415">MKFLRNLLAAILGTLIAFGIAFMFFLIIATIAGSAEQPIIVKDNSILEIAFDQPLKDYGGKYKFTDLDYQFEEYNGVNNVLFAIKNAAEDHKIKGISIHSSFLTTGAATTKSIRDAILEFKESGKFVYAYGDMYMQKDYYLASVADSVFLNPTGTLDFRGLSSEVLFFKELQENSGIKMEVIRHGKYKSAVEPFLSNTMSPENRQQISELLLSVWDTYLEDIGESRSMTKQELNTYADNLATRTPELALENNFVDGLAYMDQYISSIKQQLGLSSDQDLDHINILDYAEYASKILKKKENDRIAIIYAQGEIGYGKGNDNYIGQDIMFKSLKKAREDERIKAIVLRINSPGGMAITSDIIWREIQVTKEIKPVIISMGDLAASGGYYMAVAGDKIFAEPSTITGSIGVFATIPNVSNLAENWGINAEQVNTNKNSTAYSVFEPASEDFKDYMKTGIEDFYQTFLKKVAQGRSMSISEVDAVAQGRVWTGEQALEKGLVDEIGGLDDAIQYAVSSTGISTYSIENYPVYETSIEELLRGLSGFGFAQTKEELLKEELGEEFYKVMQQLKAVGTKKGVQARLPFEITIH</sequence>
<evidence type="ECO:0000313" key="9">
    <source>
        <dbReference type="EMBL" id="EKF54606.1"/>
    </source>
</evidence>
<dbReference type="GO" id="GO:0016020">
    <property type="term" value="C:membrane"/>
    <property type="evidence" value="ECO:0007669"/>
    <property type="project" value="UniProtKB-SubCell"/>
</dbReference>
<dbReference type="InterPro" id="IPR002142">
    <property type="entry name" value="Peptidase_S49"/>
</dbReference>
<comment type="caution">
    <text evidence="9">The sequence shown here is derived from an EMBL/GenBank/DDBJ whole genome shotgun (WGS) entry which is preliminary data.</text>
</comment>
<evidence type="ECO:0000256" key="3">
    <source>
        <dbReference type="ARBA" id="ARBA00022670"/>
    </source>
</evidence>
<dbReference type="PANTHER" id="PTHR33209">
    <property type="entry name" value="PROTEASE 4"/>
    <property type="match status" value="1"/>
</dbReference>
<dbReference type="PANTHER" id="PTHR33209:SF1">
    <property type="entry name" value="PEPTIDASE S49 DOMAIN-CONTAINING PROTEIN"/>
    <property type="match status" value="1"/>
</dbReference>
<name>K2Q134_9FLAO</name>
<dbReference type="NCBIfam" id="TIGR00705">
    <property type="entry name" value="SppA_67K"/>
    <property type="match status" value="1"/>
</dbReference>
<feature type="domain" description="Peptidase S49" evidence="8">
    <location>
        <begin position="120"/>
        <end position="273"/>
    </location>
</feature>
<reference evidence="9 10" key="1">
    <citation type="journal article" date="2012" name="J. Bacteriol.">
        <title>Genome Sequence of Galbibacter marinum Type Strain ck-I2-15.</title>
        <authorList>
            <person name="Lai Q."/>
            <person name="Li C."/>
            <person name="Shao Z."/>
        </authorList>
    </citation>
    <scope>NUCLEOTIDE SEQUENCE [LARGE SCALE GENOMIC DNA]</scope>
    <source>
        <strain evidence="10">ck-I2-15</strain>
    </source>
</reference>
<gene>
    <name evidence="9" type="ORF">I215_11624</name>
</gene>
<dbReference type="Proteomes" id="UP000007364">
    <property type="component" value="Unassembled WGS sequence"/>
</dbReference>
<evidence type="ECO:0000256" key="6">
    <source>
        <dbReference type="ARBA" id="ARBA00023136"/>
    </source>
</evidence>
<dbReference type="InterPro" id="IPR047272">
    <property type="entry name" value="S49_SppA_C"/>
</dbReference>
<dbReference type="InterPro" id="IPR004634">
    <property type="entry name" value="Pept_S49_pIV"/>
</dbReference>
<dbReference type="InterPro" id="IPR047217">
    <property type="entry name" value="S49_SppA_67K_type_N"/>
</dbReference>
<evidence type="ECO:0000259" key="8">
    <source>
        <dbReference type="Pfam" id="PF01343"/>
    </source>
</evidence>